<evidence type="ECO:0000313" key="1">
    <source>
        <dbReference type="EMBL" id="KAJ1363616.1"/>
    </source>
</evidence>
<evidence type="ECO:0000313" key="2">
    <source>
        <dbReference type="Proteomes" id="UP001196413"/>
    </source>
</evidence>
<accession>A0AAD5N947</accession>
<organism evidence="1 2">
    <name type="scientific">Parelaphostrongylus tenuis</name>
    <name type="common">Meningeal worm</name>
    <dbReference type="NCBI Taxonomy" id="148309"/>
    <lineage>
        <taxon>Eukaryota</taxon>
        <taxon>Metazoa</taxon>
        <taxon>Ecdysozoa</taxon>
        <taxon>Nematoda</taxon>
        <taxon>Chromadorea</taxon>
        <taxon>Rhabditida</taxon>
        <taxon>Rhabditina</taxon>
        <taxon>Rhabditomorpha</taxon>
        <taxon>Strongyloidea</taxon>
        <taxon>Metastrongylidae</taxon>
        <taxon>Parelaphostrongylus</taxon>
    </lineage>
</organism>
<keyword evidence="2" id="KW-1185">Reference proteome</keyword>
<gene>
    <name evidence="1" type="ORF">KIN20_023521</name>
</gene>
<dbReference type="Proteomes" id="UP001196413">
    <property type="component" value="Unassembled WGS sequence"/>
</dbReference>
<name>A0AAD5N947_PARTN</name>
<protein>
    <submittedName>
        <fullName evidence="1">Uncharacterized protein</fullName>
    </submittedName>
</protein>
<comment type="caution">
    <text evidence="1">The sequence shown here is derived from an EMBL/GenBank/DDBJ whole genome shotgun (WGS) entry which is preliminary data.</text>
</comment>
<dbReference type="AlphaFoldDB" id="A0AAD5N947"/>
<sequence length="58" mass="6755">MKRKEKCLVIRRDLATRQANLSGLSQAQAHLRTDSAIFFKTKRLPPERDQNKPDYAEL</sequence>
<proteinExistence type="predicted"/>
<reference evidence="1" key="1">
    <citation type="submission" date="2021-06" db="EMBL/GenBank/DDBJ databases">
        <title>Parelaphostrongylus tenuis whole genome reference sequence.</title>
        <authorList>
            <person name="Garwood T.J."/>
            <person name="Larsen P.A."/>
            <person name="Fountain-Jones N.M."/>
            <person name="Garbe J.R."/>
            <person name="Macchietto M.G."/>
            <person name="Kania S.A."/>
            <person name="Gerhold R.W."/>
            <person name="Richards J.E."/>
            <person name="Wolf T.M."/>
        </authorList>
    </citation>
    <scope>NUCLEOTIDE SEQUENCE</scope>
    <source>
        <strain evidence="1">MNPRO001-30</strain>
        <tissue evidence="1">Meninges</tissue>
    </source>
</reference>
<dbReference type="EMBL" id="JAHQIW010004775">
    <property type="protein sequence ID" value="KAJ1363616.1"/>
    <property type="molecule type" value="Genomic_DNA"/>
</dbReference>